<protein>
    <submittedName>
        <fullName evidence="2">Uncharacterized protein</fullName>
    </submittedName>
</protein>
<sequence length="138" mass="14953">MITIYLQRFLLFLVLVHNIGIASPTPASMVAISTRTATPVLPLSPPQSSDDSNLQKAGRVIYNVPGTSTNIRFILGYPLDKTAMKKTILATHDFIYFVISTEGDADLPPNEDPFLVNEHYGASIVASSAQGTNLRGSF</sequence>
<comment type="caution">
    <text evidence="2">The sequence shown here is derived from an EMBL/GenBank/DDBJ whole genome shotgun (WGS) entry which is preliminary data.</text>
</comment>
<accession>A0ABR4B7Q5</accession>
<gene>
    <name evidence="2" type="ORF">ABVK25_005820</name>
</gene>
<reference evidence="2 3" key="1">
    <citation type="submission" date="2024-09" db="EMBL/GenBank/DDBJ databases">
        <title>Rethinking Asexuality: The Enigmatic Case of Functional Sexual Genes in Lepraria (Stereocaulaceae).</title>
        <authorList>
            <person name="Doellman M."/>
            <person name="Sun Y."/>
            <person name="Barcenas-Pena A."/>
            <person name="Lumbsch H.T."/>
            <person name="Grewe F."/>
        </authorList>
    </citation>
    <scope>NUCLEOTIDE SEQUENCE [LARGE SCALE GENOMIC DNA]</scope>
    <source>
        <strain evidence="2 3">Grewe 0041</strain>
    </source>
</reference>
<feature type="chain" id="PRO_5047522873" evidence="1">
    <location>
        <begin position="25"/>
        <end position="138"/>
    </location>
</feature>
<evidence type="ECO:0000313" key="2">
    <source>
        <dbReference type="EMBL" id="KAL2053891.1"/>
    </source>
</evidence>
<feature type="signal peptide" evidence="1">
    <location>
        <begin position="1"/>
        <end position="24"/>
    </location>
</feature>
<proteinExistence type="predicted"/>
<keyword evidence="3" id="KW-1185">Reference proteome</keyword>
<keyword evidence="1" id="KW-0732">Signal</keyword>
<evidence type="ECO:0000256" key="1">
    <source>
        <dbReference type="SAM" id="SignalP"/>
    </source>
</evidence>
<dbReference type="Proteomes" id="UP001590951">
    <property type="component" value="Unassembled WGS sequence"/>
</dbReference>
<organism evidence="2 3">
    <name type="scientific">Lepraria finkii</name>
    <dbReference type="NCBI Taxonomy" id="1340010"/>
    <lineage>
        <taxon>Eukaryota</taxon>
        <taxon>Fungi</taxon>
        <taxon>Dikarya</taxon>
        <taxon>Ascomycota</taxon>
        <taxon>Pezizomycotina</taxon>
        <taxon>Lecanoromycetes</taxon>
        <taxon>OSLEUM clade</taxon>
        <taxon>Lecanoromycetidae</taxon>
        <taxon>Lecanorales</taxon>
        <taxon>Lecanorineae</taxon>
        <taxon>Stereocaulaceae</taxon>
        <taxon>Lepraria</taxon>
    </lineage>
</organism>
<name>A0ABR4B7Q5_9LECA</name>
<evidence type="ECO:0000313" key="3">
    <source>
        <dbReference type="Proteomes" id="UP001590951"/>
    </source>
</evidence>
<dbReference type="EMBL" id="JBHFEH010000018">
    <property type="protein sequence ID" value="KAL2053891.1"/>
    <property type="molecule type" value="Genomic_DNA"/>
</dbReference>